<name>A0A1B4XWF6_9CAUD</name>
<evidence type="ECO:0000313" key="2">
    <source>
        <dbReference type="Proteomes" id="UP000224877"/>
    </source>
</evidence>
<keyword evidence="2" id="KW-1185">Reference proteome</keyword>
<protein>
    <submittedName>
        <fullName evidence="1">Uncharacterized protein</fullName>
    </submittedName>
</protein>
<sequence length="80" mass="9125">MNNNLQPVSIQQALIIDFLRENPNSNIKEISEGIEKQMSVFSETNRGFENDLPKMISGLKSSGYIDVNLIRHRKAYSLTK</sequence>
<evidence type="ECO:0000313" key="1">
    <source>
        <dbReference type="EMBL" id="BAV39139.1"/>
    </source>
</evidence>
<proteinExistence type="predicted"/>
<dbReference type="Proteomes" id="UP000224877">
    <property type="component" value="Segment"/>
</dbReference>
<accession>A0A1B4XWF6</accession>
<organism evidence="1 2">
    <name type="scientific">Tenacibaculum phage pT24</name>
    <dbReference type="NCBI Taxonomy" id="1880590"/>
    <lineage>
        <taxon>Viruses</taxon>
        <taxon>Duplodnaviria</taxon>
        <taxon>Heunggongvirae</taxon>
        <taxon>Uroviricota</taxon>
        <taxon>Caudoviricetes</taxon>
        <taxon>Kungbxnavirus</taxon>
        <taxon>Kungbxnavirus pT24</taxon>
    </lineage>
</organism>
<gene>
    <name evidence="1" type="ORF">BPT24_017</name>
</gene>
<dbReference type="EMBL" id="LC168164">
    <property type="protein sequence ID" value="BAV39139.1"/>
    <property type="molecule type" value="Genomic_DNA"/>
</dbReference>
<reference evidence="1 2" key="1">
    <citation type="submission" date="2016-07" db="EMBL/GenBank/DDBJ databases">
        <title>Characterization of three bacteriophages infecting bacteria isolated from shrimp culture pond water.</title>
        <authorList>
            <person name="Khoa H.V."/>
        </authorList>
    </citation>
    <scope>NUCLEOTIDE SEQUENCE [LARGE SCALE GENOMIC DNA]</scope>
</reference>